<dbReference type="NCBIfam" id="TIGR00693">
    <property type="entry name" value="thiE"/>
    <property type="match status" value="1"/>
</dbReference>
<evidence type="ECO:0000256" key="7">
    <source>
        <dbReference type="ARBA" id="ARBA00047851"/>
    </source>
</evidence>
<keyword evidence="2 9" id="KW-0808">Transferase</keyword>
<dbReference type="Pfam" id="PF02581">
    <property type="entry name" value="TMP-TENI"/>
    <property type="match status" value="1"/>
</dbReference>
<comment type="catalytic activity">
    <reaction evidence="7 9 10">
        <text>2-(2-carboxy-4-methylthiazol-5-yl)ethyl phosphate + 4-amino-2-methyl-5-(diphosphooxymethyl)pyrimidine + 2 H(+) = thiamine phosphate + CO2 + diphosphate</text>
        <dbReference type="Rhea" id="RHEA:47848"/>
        <dbReference type="ChEBI" id="CHEBI:15378"/>
        <dbReference type="ChEBI" id="CHEBI:16526"/>
        <dbReference type="ChEBI" id="CHEBI:33019"/>
        <dbReference type="ChEBI" id="CHEBI:37575"/>
        <dbReference type="ChEBI" id="CHEBI:57841"/>
        <dbReference type="ChEBI" id="CHEBI:62890"/>
        <dbReference type="EC" id="2.5.1.3"/>
    </reaction>
</comment>
<comment type="catalytic activity">
    <reaction evidence="8 9 10">
        <text>2-[(2R,5Z)-2-carboxy-4-methylthiazol-5(2H)-ylidene]ethyl phosphate + 4-amino-2-methyl-5-(diphosphooxymethyl)pyrimidine + 2 H(+) = thiamine phosphate + CO2 + diphosphate</text>
        <dbReference type="Rhea" id="RHEA:47844"/>
        <dbReference type="ChEBI" id="CHEBI:15378"/>
        <dbReference type="ChEBI" id="CHEBI:16526"/>
        <dbReference type="ChEBI" id="CHEBI:33019"/>
        <dbReference type="ChEBI" id="CHEBI:37575"/>
        <dbReference type="ChEBI" id="CHEBI:57841"/>
        <dbReference type="ChEBI" id="CHEBI:62899"/>
        <dbReference type="EC" id="2.5.1.3"/>
    </reaction>
</comment>
<protein>
    <recommendedName>
        <fullName evidence="9">Thiamine-phosphate synthase</fullName>
        <shortName evidence="9">TP synthase</shortName>
        <shortName evidence="9">TPS</shortName>
        <ecNumber evidence="9">2.5.1.3</ecNumber>
    </recommendedName>
    <alternativeName>
        <fullName evidence="9">Thiamine-phosphate pyrophosphorylase</fullName>
        <shortName evidence="9">TMP pyrophosphorylase</shortName>
        <shortName evidence="9">TMP-PPase</shortName>
    </alternativeName>
</protein>
<dbReference type="EC" id="2.5.1.3" evidence="9"/>
<dbReference type="FunFam" id="3.20.20.70:FF:000096">
    <property type="entry name" value="Thiamine-phosphate synthase"/>
    <property type="match status" value="1"/>
</dbReference>
<evidence type="ECO:0000256" key="11">
    <source>
        <dbReference type="RuleBase" id="RU004253"/>
    </source>
</evidence>
<feature type="binding site" evidence="9">
    <location>
        <begin position="143"/>
        <end position="145"/>
    </location>
    <ligand>
        <name>2-[(2R,5Z)-2-carboxy-4-methylthiazol-5(2H)-ylidene]ethyl phosphate</name>
        <dbReference type="ChEBI" id="CHEBI:62899"/>
    </ligand>
</feature>
<dbReference type="GO" id="GO:0004789">
    <property type="term" value="F:thiamine-phosphate diphosphorylase activity"/>
    <property type="evidence" value="ECO:0007669"/>
    <property type="project" value="UniProtKB-UniRule"/>
</dbReference>
<comment type="caution">
    <text evidence="13">The sequence shown here is derived from an EMBL/GenBank/DDBJ whole genome shotgun (WGS) entry which is preliminary data.</text>
</comment>
<proteinExistence type="inferred from homology"/>
<evidence type="ECO:0000256" key="1">
    <source>
        <dbReference type="ARBA" id="ARBA00005165"/>
    </source>
</evidence>
<evidence type="ECO:0000256" key="8">
    <source>
        <dbReference type="ARBA" id="ARBA00047883"/>
    </source>
</evidence>
<evidence type="ECO:0000313" key="13">
    <source>
        <dbReference type="EMBL" id="TDK63161.1"/>
    </source>
</evidence>
<dbReference type="Proteomes" id="UP000295132">
    <property type="component" value="Unassembled WGS sequence"/>
</dbReference>
<evidence type="ECO:0000256" key="5">
    <source>
        <dbReference type="ARBA" id="ARBA00022977"/>
    </source>
</evidence>
<keyword evidence="4 9" id="KW-0460">Magnesium</keyword>
<feature type="binding site" evidence="9">
    <location>
        <position position="175"/>
    </location>
    <ligand>
        <name>2-[(2R,5Z)-2-carboxy-4-methylthiazol-5(2H)-ylidene]ethyl phosphate</name>
        <dbReference type="ChEBI" id="CHEBI:62899"/>
    </ligand>
</feature>
<dbReference type="GO" id="GO:0009229">
    <property type="term" value="P:thiamine diphosphate biosynthetic process"/>
    <property type="evidence" value="ECO:0007669"/>
    <property type="project" value="UniProtKB-UniRule"/>
</dbReference>
<evidence type="ECO:0000313" key="14">
    <source>
        <dbReference type="Proteomes" id="UP000295132"/>
    </source>
</evidence>
<organism evidence="13 14">
    <name type="scientific">Bacillus salipaludis</name>
    <dbReference type="NCBI Taxonomy" id="2547811"/>
    <lineage>
        <taxon>Bacteria</taxon>
        <taxon>Bacillati</taxon>
        <taxon>Bacillota</taxon>
        <taxon>Bacilli</taxon>
        <taxon>Bacillales</taxon>
        <taxon>Bacillaceae</taxon>
        <taxon>Bacillus</taxon>
    </lineage>
</organism>
<dbReference type="SUPFAM" id="SSF51391">
    <property type="entry name" value="Thiamin phosphate synthase"/>
    <property type="match status" value="1"/>
</dbReference>
<dbReference type="GO" id="GO:0000287">
    <property type="term" value="F:magnesium ion binding"/>
    <property type="evidence" value="ECO:0007669"/>
    <property type="project" value="UniProtKB-UniRule"/>
</dbReference>
<accession>A0A4R5VXL6</accession>
<dbReference type="PANTHER" id="PTHR20857">
    <property type="entry name" value="THIAMINE-PHOSPHATE PYROPHOSPHORYLASE"/>
    <property type="match status" value="1"/>
</dbReference>
<comment type="pathway">
    <text evidence="1 9 11">Cofactor biosynthesis; thiamine diphosphate biosynthesis; thiamine phosphate from 4-amino-2-methyl-5-diphosphomethylpyrimidine and 4-methyl-5-(2-phosphoethyl)-thiazole: step 1/1.</text>
</comment>
<name>A0A4R5VXL6_9BACI</name>
<gene>
    <name evidence="9" type="primary">thiE</name>
    <name evidence="13" type="ORF">E2K98_06825</name>
</gene>
<feature type="binding site" evidence="9">
    <location>
        <position position="79"/>
    </location>
    <ligand>
        <name>4-amino-2-methyl-5-(diphosphooxymethyl)pyrimidine</name>
        <dbReference type="ChEBI" id="CHEBI:57841"/>
    </ligand>
</feature>
<dbReference type="Gene3D" id="3.20.20.70">
    <property type="entry name" value="Aldolase class I"/>
    <property type="match status" value="1"/>
</dbReference>
<evidence type="ECO:0000256" key="3">
    <source>
        <dbReference type="ARBA" id="ARBA00022723"/>
    </source>
</evidence>
<dbReference type="InterPro" id="IPR022998">
    <property type="entry name" value="ThiamineP_synth_TenI"/>
</dbReference>
<keyword evidence="5 9" id="KW-0784">Thiamine biosynthesis</keyword>
<evidence type="ECO:0000259" key="12">
    <source>
        <dbReference type="Pfam" id="PF02581"/>
    </source>
</evidence>
<feature type="binding site" evidence="9">
    <location>
        <position position="146"/>
    </location>
    <ligand>
        <name>4-amino-2-methyl-5-(diphosphooxymethyl)pyrimidine</name>
        <dbReference type="ChEBI" id="CHEBI:57841"/>
    </ligand>
</feature>
<comment type="cofactor">
    <cofactor evidence="9">
        <name>Mg(2+)</name>
        <dbReference type="ChEBI" id="CHEBI:18420"/>
    </cofactor>
    <text evidence="9">Binds 1 Mg(2+) ion per subunit.</text>
</comment>
<dbReference type="AlphaFoldDB" id="A0A4R5VXL6"/>
<dbReference type="GO" id="GO:0005737">
    <property type="term" value="C:cytoplasm"/>
    <property type="evidence" value="ECO:0007669"/>
    <property type="project" value="TreeGrafter"/>
</dbReference>
<feature type="binding site" evidence="9">
    <location>
        <position position="117"/>
    </location>
    <ligand>
        <name>4-amino-2-methyl-5-(diphosphooxymethyl)pyrimidine</name>
        <dbReference type="ChEBI" id="CHEBI:57841"/>
    </ligand>
</feature>
<evidence type="ECO:0000256" key="2">
    <source>
        <dbReference type="ARBA" id="ARBA00022679"/>
    </source>
</evidence>
<keyword evidence="3 9" id="KW-0479">Metal-binding</keyword>
<dbReference type="InterPro" id="IPR036206">
    <property type="entry name" value="ThiamineP_synth_sf"/>
</dbReference>
<feature type="binding site" evidence="9">
    <location>
        <begin position="195"/>
        <end position="196"/>
    </location>
    <ligand>
        <name>2-[(2R,5Z)-2-carboxy-4-methylthiazol-5(2H)-ylidene]ethyl phosphate</name>
        <dbReference type="ChEBI" id="CHEBI:62899"/>
    </ligand>
</feature>
<dbReference type="InterPro" id="IPR034291">
    <property type="entry name" value="TMP_synthase"/>
</dbReference>
<comment type="catalytic activity">
    <reaction evidence="6 9 10">
        <text>4-methyl-5-(2-phosphooxyethyl)-thiazole + 4-amino-2-methyl-5-(diphosphooxymethyl)pyrimidine + H(+) = thiamine phosphate + diphosphate</text>
        <dbReference type="Rhea" id="RHEA:22328"/>
        <dbReference type="ChEBI" id="CHEBI:15378"/>
        <dbReference type="ChEBI" id="CHEBI:33019"/>
        <dbReference type="ChEBI" id="CHEBI:37575"/>
        <dbReference type="ChEBI" id="CHEBI:57841"/>
        <dbReference type="ChEBI" id="CHEBI:58296"/>
        <dbReference type="EC" id="2.5.1.3"/>
    </reaction>
</comment>
<reference evidence="13 14" key="1">
    <citation type="submission" date="2019-03" db="EMBL/GenBank/DDBJ databases">
        <title>Bacillus niacini sp. nov. a Nicotinate-Metabolizing Mesophile Isolated from Soil.</title>
        <authorList>
            <person name="Zhang G."/>
        </authorList>
    </citation>
    <scope>NUCLEOTIDE SEQUENCE [LARGE SCALE GENOMIC DNA]</scope>
    <source>
        <strain evidence="13 14">WN066</strain>
    </source>
</reference>
<evidence type="ECO:0000256" key="9">
    <source>
        <dbReference type="HAMAP-Rule" id="MF_00097"/>
    </source>
</evidence>
<evidence type="ECO:0000256" key="6">
    <source>
        <dbReference type="ARBA" id="ARBA00047334"/>
    </source>
</evidence>
<dbReference type="GO" id="GO:0009228">
    <property type="term" value="P:thiamine biosynthetic process"/>
    <property type="evidence" value="ECO:0007669"/>
    <property type="project" value="UniProtKB-KW"/>
</dbReference>
<feature type="binding site" evidence="9">
    <location>
        <position position="80"/>
    </location>
    <ligand>
        <name>Mg(2+)</name>
        <dbReference type="ChEBI" id="CHEBI:18420"/>
    </ligand>
</feature>
<sequence>MERMNKELIQAALKVYFIMGSNNCNKDPETVLEEAIAGGITLFQFREKGKDALDGAAKYDLARRLQQICRMNGIPFIVNDDVGLALELDADGIHIGQDDEPVETIRERIGNKILGVSAHTLEEAEVAVRCGADYLGIGPIFPTSTKEDAKAVQGTLLIEKLRANGFTIPLVGIGGINAGNAYGVMEAGADGVSVITAISKAGDITEASRQLWFAVVGDKNR</sequence>
<dbReference type="CDD" id="cd00564">
    <property type="entry name" value="TMP_TenI"/>
    <property type="match status" value="1"/>
</dbReference>
<evidence type="ECO:0000256" key="4">
    <source>
        <dbReference type="ARBA" id="ARBA00022842"/>
    </source>
</evidence>
<evidence type="ECO:0000256" key="10">
    <source>
        <dbReference type="RuleBase" id="RU003826"/>
    </source>
</evidence>
<feature type="binding site" evidence="9">
    <location>
        <begin position="44"/>
        <end position="48"/>
    </location>
    <ligand>
        <name>4-amino-2-methyl-5-(diphosphooxymethyl)pyrimidine</name>
        <dbReference type="ChEBI" id="CHEBI:57841"/>
    </ligand>
</feature>
<dbReference type="InterPro" id="IPR013785">
    <property type="entry name" value="Aldolase_TIM"/>
</dbReference>
<dbReference type="EMBL" id="SMYO01000003">
    <property type="protein sequence ID" value="TDK63161.1"/>
    <property type="molecule type" value="Genomic_DNA"/>
</dbReference>
<dbReference type="UniPathway" id="UPA00060">
    <property type="reaction ID" value="UER00141"/>
</dbReference>
<feature type="binding site" evidence="9">
    <location>
        <position position="99"/>
    </location>
    <ligand>
        <name>Mg(2+)</name>
        <dbReference type="ChEBI" id="CHEBI:18420"/>
    </ligand>
</feature>
<dbReference type="PANTHER" id="PTHR20857:SF15">
    <property type="entry name" value="THIAMINE-PHOSPHATE SYNTHASE"/>
    <property type="match status" value="1"/>
</dbReference>
<comment type="similarity">
    <text evidence="9 10">Belongs to the thiamine-phosphate synthase family.</text>
</comment>
<dbReference type="HAMAP" id="MF_00097">
    <property type="entry name" value="TMP_synthase"/>
    <property type="match status" value="1"/>
</dbReference>
<feature type="domain" description="Thiamine phosphate synthase/TenI" evidence="12">
    <location>
        <begin position="15"/>
        <end position="198"/>
    </location>
</feature>
<comment type="function">
    <text evidence="9">Condenses 4-methyl-5-(beta-hydroxyethyl)thiazole monophosphate (THZ-P) and 2-methyl-4-amino-5-hydroxymethyl pyrimidine pyrophosphate (HMP-PP) to form thiamine monophosphate (TMP).</text>
</comment>
<dbReference type="RefSeq" id="WP_133333504.1">
    <property type="nucleotide sequence ID" value="NZ_SMYO01000003.1"/>
</dbReference>